<feature type="region of interest" description="Disordered" evidence="1">
    <location>
        <begin position="123"/>
        <end position="152"/>
    </location>
</feature>
<gene>
    <name evidence="5" type="primary">MBD5</name>
</gene>
<evidence type="ECO:0000256" key="1">
    <source>
        <dbReference type="SAM" id="MobiDB-lite"/>
    </source>
</evidence>
<dbReference type="PROSITE" id="PS50812">
    <property type="entry name" value="PWWP"/>
    <property type="match status" value="1"/>
</dbReference>
<dbReference type="RefSeq" id="XP_072613803.1">
    <property type="nucleotide sequence ID" value="XM_072757702.1"/>
</dbReference>
<evidence type="ECO:0000313" key="4">
    <source>
        <dbReference type="Proteomes" id="UP001652641"/>
    </source>
</evidence>
<feature type="compositionally biased region" description="Pro residues" evidence="1">
    <location>
        <begin position="333"/>
        <end position="343"/>
    </location>
</feature>
<dbReference type="InterPro" id="IPR016177">
    <property type="entry name" value="DNA-bd_dom_sf"/>
</dbReference>
<dbReference type="PANTHER" id="PTHR16112:SF18">
    <property type="entry name" value="METHYL-CPG-BINDING DOMAIN PROTEIN 5"/>
    <property type="match status" value="1"/>
</dbReference>
<dbReference type="SUPFAM" id="SSF54171">
    <property type="entry name" value="DNA-binding domain"/>
    <property type="match status" value="1"/>
</dbReference>
<organism evidence="4 5">
    <name type="scientific">Vulpes vulpes</name>
    <name type="common">Red fox</name>
    <dbReference type="NCBI Taxonomy" id="9627"/>
    <lineage>
        <taxon>Eukaryota</taxon>
        <taxon>Metazoa</taxon>
        <taxon>Chordata</taxon>
        <taxon>Craniata</taxon>
        <taxon>Vertebrata</taxon>
        <taxon>Euteleostomi</taxon>
        <taxon>Mammalia</taxon>
        <taxon>Eutheria</taxon>
        <taxon>Laurasiatheria</taxon>
        <taxon>Carnivora</taxon>
        <taxon>Caniformia</taxon>
        <taxon>Canidae</taxon>
        <taxon>Vulpes</taxon>
    </lineage>
</organism>
<feature type="compositionally biased region" description="Low complexity" evidence="1">
    <location>
        <begin position="595"/>
        <end position="612"/>
    </location>
</feature>
<feature type="region of interest" description="Disordered" evidence="1">
    <location>
        <begin position="451"/>
        <end position="518"/>
    </location>
</feature>
<dbReference type="Proteomes" id="UP001652641">
    <property type="component" value="Chromosome 5"/>
</dbReference>
<dbReference type="Pfam" id="PF00855">
    <property type="entry name" value="PWWP"/>
    <property type="match status" value="1"/>
</dbReference>
<proteinExistence type="predicted"/>
<feature type="domain" description="PWWP" evidence="2">
    <location>
        <begin position="1391"/>
        <end position="1431"/>
    </location>
</feature>
<dbReference type="PANTHER" id="PTHR16112">
    <property type="entry name" value="METHYL-CPG BINDING PROTEIN, DROSOPHILA"/>
    <property type="match status" value="1"/>
</dbReference>
<evidence type="ECO:0000259" key="2">
    <source>
        <dbReference type="PROSITE" id="PS50812"/>
    </source>
</evidence>
<feature type="region of interest" description="Disordered" evidence="1">
    <location>
        <begin position="595"/>
        <end position="621"/>
    </location>
</feature>
<feature type="compositionally biased region" description="Polar residues" evidence="1">
    <location>
        <begin position="818"/>
        <end position="840"/>
    </location>
</feature>
<feature type="region of interest" description="Disordered" evidence="1">
    <location>
        <begin position="814"/>
        <end position="853"/>
    </location>
</feature>
<dbReference type="SMART" id="SM00391">
    <property type="entry name" value="MBD"/>
    <property type="match status" value="1"/>
</dbReference>
<dbReference type="CDD" id="cd20141">
    <property type="entry name" value="PWWP_MBD5"/>
    <property type="match status" value="1"/>
</dbReference>
<name>A0ABM5AG83_VULVU</name>
<dbReference type="PROSITE" id="PS50982">
    <property type="entry name" value="MBD"/>
    <property type="match status" value="1"/>
</dbReference>
<evidence type="ECO:0000259" key="3">
    <source>
        <dbReference type="PROSITE" id="PS50982"/>
    </source>
</evidence>
<feature type="compositionally biased region" description="Low complexity" evidence="1">
    <location>
        <begin position="841"/>
        <end position="853"/>
    </location>
</feature>
<dbReference type="GeneID" id="112926860"/>
<dbReference type="InterPro" id="IPR001739">
    <property type="entry name" value="Methyl_CpG_DNA-bd"/>
</dbReference>
<feature type="compositionally biased region" description="Basic residues" evidence="1">
    <location>
        <begin position="1531"/>
        <end position="1542"/>
    </location>
</feature>
<feature type="compositionally biased region" description="Polar residues" evidence="1">
    <location>
        <begin position="662"/>
        <end position="677"/>
    </location>
</feature>
<feature type="region of interest" description="Disordered" evidence="1">
    <location>
        <begin position="329"/>
        <end position="350"/>
    </location>
</feature>
<reference evidence="5" key="1">
    <citation type="submission" date="2025-08" db="UniProtKB">
        <authorList>
            <consortium name="RefSeq"/>
        </authorList>
    </citation>
    <scope>IDENTIFICATION</scope>
    <source>
        <tissue evidence="5">Cell line</tissue>
    </source>
</reference>
<feature type="region of interest" description="Disordered" evidence="1">
    <location>
        <begin position="1353"/>
        <end position="1381"/>
    </location>
</feature>
<feature type="region of interest" description="Disordered" evidence="1">
    <location>
        <begin position="650"/>
        <end position="692"/>
    </location>
</feature>
<feature type="compositionally biased region" description="Low complexity" evidence="1">
    <location>
        <begin position="499"/>
        <end position="511"/>
    </location>
</feature>
<feature type="domain" description="MBD" evidence="3">
    <location>
        <begin position="11"/>
        <end position="81"/>
    </location>
</feature>
<dbReference type="InterPro" id="IPR000313">
    <property type="entry name" value="PWWP_dom"/>
</dbReference>
<feature type="region of interest" description="Disordered" evidence="1">
    <location>
        <begin position="1518"/>
        <end position="1542"/>
    </location>
</feature>
<sequence>MNGGKDCDGGDKDGGLPAIQVPVGWQRRVDQNGVLYVSPSGSLLSCLEQVKTYLLTDGTCKCGLECPLILPKVFNFDPGAAVKQRTAEDVKADEDVTKLCIHKRKIIAVATLHKSMEAPHPSLVLTSPGGGTNATPVVPSRAATPRSVRNKSHEGITNSVMPECKNPFKLMIGSSNAMGRLYVQELPGSQQQELHPVYPRQRLGSSEHGQKSPFRGSHGGLPSPASSGSQIYGDGSISPRTDPLGSPDVFTRNNPGFHGAPNSSPIHLNRTPLSPPSVMLHGSPVQSSCAMAGRTNIPLSPTLTTKSPVMKKPMCNFSTNMEIPRAMFHHKPPQGPPPPPPPSCALQKKPLTSEKDPLGILDPIPSKPVNQNPVIINPTSFHSNVHSQVPVMNVSMPPAVVPLPSNLPLPTVKPGHMNHGSHIQRVQHSASTSLSPSPVTSPVHMMGTGIGRIEASPQRSRSSSTSSDHGNFMMPPLGPQATCSGIKVPPRSPRSTIGSPRPSMPSSPSTKSDGHHQYKDIPNPLIAGMSNVLNTPSSAAFPTASAGSGSVKSQPGLLGMPLNQILNQHNAASFPASSLLSAAAKAQLANQNKLAGNNCSSSSNSGAVAGSGNTEGHSTLNTMFPPTANMLLPTGEGQSGRAALRDKLMSQQKDSLRKRKQPPTTVLSLLRQSQMDSSAVPKPGPDLLRKQGQGSFPISSMSQLLQSMSCQSSHLSSNSTPGCGGSNTALPCSANQLHFTDPSMNSSALQNSLTQNIPLRGEAVHCHNANTNFVHSNSPVPNHHLAGLINQIQASGNCGMLSQSGMALGNSLHPNPPQSRISTSSTPVIPNSIVSSYNQTSSEAGGSGPSSSIAIAGTNHPAITKTTSVLQDGVIVTTAAGNPLQSQLPIGSDFPYVGQEHALHFPSNSTSNNHLPHPLNPSLLSSLPISLPVNQQHLLNQNLLNILQPSAGEGDMSSINNTLNNHQLTHLQSLLNNNQMFPPNQQQQQQLLQGYQNLQAFQGQPTIPCPANSNPMACLFQNFQVRMQEDAALLNKRISSQPGLTALPENPNTTLPPFQDTSCELQPRIDPSLGQQVKDGLIVGGQGDASVDAIYKAVVDAASKGMQVVITTAVNSTTQISPIPALSAMSAFTASIGDPLSLPSAVSAVIHGRNMGSVDHDGRLRNARGARLPRNLDHGKNSNEGDGFEYFKSASCHTSKKQWDGEQSPGGERNRWKCEEFLDHPGHIHSSPCHERSNNVSTLPFLPGEQHPVLLPPRNCQGDKILEENFRYNNYKRTMMSFKERLENTVERCAHINGNRPRQSRGFGELLSTTRQDLVLEEQSPSSSNSLENSLVKDYIHYNGDFNAKSINGCVPSPSDAKSISSEDDLRNPDSPSSNELIHYRPRTFNVGDLVWGQIKGLTSWPGKLVREDDVHNSCQQSPEEGKAVQVVPGLTDQCCPWSTAEGRGVHAVPKLMTLQPAVMIVNDLVEPEKLKTLTEGLEAYSRARKRNRKSGKLNNHLEAAIHEAMSELDKMSGTVHQIPQGDRQMRPPKPKRRKISR</sequence>
<accession>A0ABM5AG83</accession>
<dbReference type="Gene3D" id="2.30.30.140">
    <property type="match status" value="1"/>
</dbReference>
<evidence type="ECO:0000313" key="5">
    <source>
        <dbReference type="RefSeq" id="XP_072613803.1"/>
    </source>
</evidence>
<protein>
    <submittedName>
        <fullName evidence="5">Methyl-CpG-binding domain protein 5 isoform X3</fullName>
    </submittedName>
</protein>
<dbReference type="SUPFAM" id="SSF63748">
    <property type="entry name" value="Tudor/PWWP/MBT"/>
    <property type="match status" value="1"/>
</dbReference>
<feature type="region of interest" description="Disordered" evidence="1">
    <location>
        <begin position="200"/>
        <end position="274"/>
    </location>
</feature>
<keyword evidence="4" id="KW-1185">Reference proteome</keyword>